<dbReference type="AlphaFoldDB" id="A0AAN6U9Y7"/>
<dbReference type="InterPro" id="IPR000073">
    <property type="entry name" value="AB_hydrolase_1"/>
</dbReference>
<dbReference type="FunFam" id="3.40.50.1820:FF:000039">
    <property type="entry name" value="Esterase ybfF"/>
    <property type="match status" value="1"/>
</dbReference>
<reference evidence="4" key="1">
    <citation type="journal article" date="2023" name="Mol. Phylogenet. Evol.">
        <title>Genome-scale phylogeny and comparative genomics of the fungal order Sordariales.</title>
        <authorList>
            <person name="Hensen N."/>
            <person name="Bonometti L."/>
            <person name="Westerberg I."/>
            <person name="Brannstrom I.O."/>
            <person name="Guillou S."/>
            <person name="Cros-Aarteil S."/>
            <person name="Calhoun S."/>
            <person name="Haridas S."/>
            <person name="Kuo A."/>
            <person name="Mondo S."/>
            <person name="Pangilinan J."/>
            <person name="Riley R."/>
            <person name="LaButti K."/>
            <person name="Andreopoulos B."/>
            <person name="Lipzen A."/>
            <person name="Chen C."/>
            <person name="Yan M."/>
            <person name="Daum C."/>
            <person name="Ng V."/>
            <person name="Clum A."/>
            <person name="Steindorff A."/>
            <person name="Ohm R.A."/>
            <person name="Martin F."/>
            <person name="Silar P."/>
            <person name="Natvig D.O."/>
            <person name="Lalanne C."/>
            <person name="Gautier V."/>
            <person name="Ament-Velasquez S.L."/>
            <person name="Kruys A."/>
            <person name="Hutchinson M.I."/>
            <person name="Powell A.J."/>
            <person name="Barry K."/>
            <person name="Miller A.N."/>
            <person name="Grigoriev I.V."/>
            <person name="Debuchy R."/>
            <person name="Gladieux P."/>
            <person name="Hiltunen Thoren M."/>
            <person name="Johannesson H."/>
        </authorList>
    </citation>
    <scope>NUCLEOTIDE SEQUENCE</scope>
    <source>
        <strain evidence="4">CBS 731.68</strain>
    </source>
</reference>
<sequence>MISLTLSASALRQSCSGALRRVRVRVRLPTPASALGSSRRLLAASLQSSSSPISTVSLAYDLHEPPKPVVDKQTSPIIFMHGLFGSKKNNRTISKVLARDLGRHIYAVDLRNHGDSPHDQRHDYLAMAADVADFIRQHGLKEPTLIGHSMGAKTAMVLALQEPNLVANMVAVDNAPVDARLSSEFPRYIQGMKKIDEAGVTRQAEADRILEEYEKNFTIRQFLLGNLHRPDGSATQKFRVPLHILGKALDHLGDFPLKHPSAVLGDFHFKNPSEVRFAKPSLFIRGTQSTYVPDEVIPLIGHFFPMFELVDIDAGHWVISEKPEEFRQAVVRFLEPKE</sequence>
<dbReference type="Proteomes" id="UP001302602">
    <property type="component" value="Unassembled WGS sequence"/>
</dbReference>
<dbReference type="GO" id="GO:0005739">
    <property type="term" value="C:mitochondrion"/>
    <property type="evidence" value="ECO:0007669"/>
    <property type="project" value="TreeGrafter"/>
</dbReference>
<comment type="similarity">
    <text evidence="1">Belongs to the AB hydrolase superfamily.</text>
</comment>
<dbReference type="Gene3D" id="3.40.50.1820">
    <property type="entry name" value="alpha/beta hydrolase"/>
    <property type="match status" value="1"/>
</dbReference>
<proteinExistence type="inferred from homology"/>
<evidence type="ECO:0000259" key="3">
    <source>
        <dbReference type="Pfam" id="PF00561"/>
    </source>
</evidence>
<evidence type="ECO:0000256" key="2">
    <source>
        <dbReference type="ARBA" id="ARBA00022801"/>
    </source>
</evidence>
<dbReference type="GO" id="GO:0052689">
    <property type="term" value="F:carboxylic ester hydrolase activity"/>
    <property type="evidence" value="ECO:0007669"/>
    <property type="project" value="TreeGrafter"/>
</dbReference>
<protein>
    <submittedName>
        <fullName evidence="4">Alpha/beta-hydrolase</fullName>
    </submittedName>
</protein>
<keyword evidence="5" id="KW-1185">Reference proteome</keyword>
<keyword evidence="2" id="KW-0378">Hydrolase</keyword>
<dbReference type="EMBL" id="MU853224">
    <property type="protein sequence ID" value="KAK4127711.1"/>
    <property type="molecule type" value="Genomic_DNA"/>
</dbReference>
<dbReference type="SUPFAM" id="SSF53474">
    <property type="entry name" value="alpha/beta-Hydrolases"/>
    <property type="match status" value="1"/>
</dbReference>
<dbReference type="PANTHER" id="PTHR46118:SF4">
    <property type="entry name" value="PROTEIN ABHD11"/>
    <property type="match status" value="1"/>
</dbReference>
<evidence type="ECO:0000313" key="4">
    <source>
        <dbReference type="EMBL" id="KAK4127711.1"/>
    </source>
</evidence>
<reference evidence="4" key="2">
    <citation type="submission" date="2023-05" db="EMBL/GenBank/DDBJ databases">
        <authorList>
            <consortium name="Lawrence Berkeley National Laboratory"/>
            <person name="Steindorff A."/>
            <person name="Hensen N."/>
            <person name="Bonometti L."/>
            <person name="Westerberg I."/>
            <person name="Brannstrom I.O."/>
            <person name="Guillou S."/>
            <person name="Cros-Aarteil S."/>
            <person name="Calhoun S."/>
            <person name="Haridas S."/>
            <person name="Kuo A."/>
            <person name="Mondo S."/>
            <person name="Pangilinan J."/>
            <person name="Riley R."/>
            <person name="Labutti K."/>
            <person name="Andreopoulos B."/>
            <person name="Lipzen A."/>
            <person name="Chen C."/>
            <person name="Yanf M."/>
            <person name="Daum C."/>
            <person name="Ng V."/>
            <person name="Clum A."/>
            <person name="Ohm R."/>
            <person name="Martin F."/>
            <person name="Silar P."/>
            <person name="Natvig D."/>
            <person name="Lalanne C."/>
            <person name="Gautier V."/>
            <person name="Ament-Velasquez S.L."/>
            <person name="Kruys A."/>
            <person name="Hutchinson M.I."/>
            <person name="Powell A.J."/>
            <person name="Barry K."/>
            <person name="Miller A.N."/>
            <person name="Grigoriev I.V."/>
            <person name="Debuchy R."/>
            <person name="Gladieux P."/>
            <person name="Thoren M.H."/>
            <person name="Johannesson H."/>
        </authorList>
    </citation>
    <scope>NUCLEOTIDE SEQUENCE</scope>
    <source>
        <strain evidence="4">CBS 731.68</strain>
    </source>
</reference>
<gene>
    <name evidence="4" type="ORF">N657DRAFT_641730</name>
</gene>
<name>A0AAN6U9Y7_9PEZI</name>
<dbReference type="RefSeq" id="XP_062651482.1">
    <property type="nucleotide sequence ID" value="XM_062792204.1"/>
</dbReference>
<dbReference type="GeneID" id="87828973"/>
<feature type="domain" description="AB hydrolase-1" evidence="3">
    <location>
        <begin position="76"/>
        <end position="323"/>
    </location>
</feature>
<evidence type="ECO:0000256" key="1">
    <source>
        <dbReference type="ARBA" id="ARBA00008645"/>
    </source>
</evidence>
<evidence type="ECO:0000313" key="5">
    <source>
        <dbReference type="Proteomes" id="UP001302602"/>
    </source>
</evidence>
<dbReference type="InterPro" id="IPR029058">
    <property type="entry name" value="AB_hydrolase_fold"/>
</dbReference>
<organism evidence="4 5">
    <name type="scientific">Parathielavia appendiculata</name>
    <dbReference type="NCBI Taxonomy" id="2587402"/>
    <lineage>
        <taxon>Eukaryota</taxon>
        <taxon>Fungi</taxon>
        <taxon>Dikarya</taxon>
        <taxon>Ascomycota</taxon>
        <taxon>Pezizomycotina</taxon>
        <taxon>Sordariomycetes</taxon>
        <taxon>Sordariomycetidae</taxon>
        <taxon>Sordariales</taxon>
        <taxon>Chaetomiaceae</taxon>
        <taxon>Parathielavia</taxon>
    </lineage>
</organism>
<dbReference type="Pfam" id="PF00561">
    <property type="entry name" value="Abhydrolase_1"/>
    <property type="match status" value="1"/>
</dbReference>
<dbReference type="PANTHER" id="PTHR46118">
    <property type="entry name" value="PROTEIN ABHD11"/>
    <property type="match status" value="1"/>
</dbReference>
<comment type="caution">
    <text evidence="4">The sequence shown here is derived from an EMBL/GenBank/DDBJ whole genome shotgun (WGS) entry which is preliminary data.</text>
</comment>
<accession>A0AAN6U9Y7</accession>